<evidence type="ECO:0000256" key="1">
    <source>
        <dbReference type="ARBA" id="ARBA00005010"/>
    </source>
</evidence>
<protein>
    <recommendedName>
        <fullName evidence="2">precorrin-2 dehydrogenase</fullName>
        <ecNumber evidence="2">1.3.1.76</ecNumber>
    </recommendedName>
</protein>
<keyword evidence="3" id="KW-0560">Oxidoreductase</keyword>
<dbReference type="InterPro" id="IPR036291">
    <property type="entry name" value="NAD(P)-bd_dom_sf"/>
</dbReference>
<dbReference type="Gene3D" id="1.10.3280.10">
    <property type="entry name" value="Siroheme synthase, domain 3"/>
    <property type="match status" value="1"/>
</dbReference>
<dbReference type="OrthoDB" id="1721126at2759"/>
<evidence type="ECO:0000313" key="9">
    <source>
        <dbReference type="Proteomes" id="UP000501346"/>
    </source>
</evidence>
<dbReference type="GO" id="GO:0019354">
    <property type="term" value="P:siroheme biosynthetic process"/>
    <property type="evidence" value="ECO:0007669"/>
    <property type="project" value="UniProtKB-UniPathway"/>
</dbReference>
<feature type="domain" description="Siroheme synthase central" evidence="7">
    <location>
        <begin position="159"/>
        <end position="183"/>
    </location>
</feature>
<dbReference type="GO" id="GO:0004325">
    <property type="term" value="F:ferrochelatase activity"/>
    <property type="evidence" value="ECO:0007669"/>
    <property type="project" value="InterPro"/>
</dbReference>
<sequence>MVKSLQLAHQLKDKRILLIGGGEVGLTRLYKLIPTGCKLTLVSPDLHKSIIPKFGKFIQNKDQPDYREDAKRFINPNWDSTKNEIYEYIRSDFKDEYLDLEDENDAWYIIMTCIPDHPESARIYHLCKERFGKQQLVNVADKPDLCDFYFGANLEIGDRLQILISTNGLSPRFGALVRDEIRNLFTQMGDLALEDAVVKLGELRRGIRLLAPDDKDVKYRMDWARRCTDLFGIQHCHNIDVKRLLDLFKVMFQEQNCSLQFPPRERLLSEYCSS</sequence>
<dbReference type="SUPFAM" id="SSF51735">
    <property type="entry name" value="NAD(P)-binding Rossmann-fold domains"/>
    <property type="match status" value="1"/>
</dbReference>
<organism evidence="8 9">
    <name type="scientific">Saccharomyces pastorianus</name>
    <name type="common">Lager yeast</name>
    <name type="synonym">Saccharomyces cerevisiae x Saccharomyces eubayanus</name>
    <dbReference type="NCBI Taxonomy" id="27292"/>
    <lineage>
        <taxon>Eukaryota</taxon>
        <taxon>Fungi</taxon>
        <taxon>Dikarya</taxon>
        <taxon>Ascomycota</taxon>
        <taxon>Saccharomycotina</taxon>
        <taxon>Saccharomycetes</taxon>
        <taxon>Saccharomycetales</taxon>
        <taxon>Saccharomycetaceae</taxon>
        <taxon>Saccharomyces</taxon>
    </lineage>
</organism>
<dbReference type="EC" id="1.3.1.76" evidence="2"/>
<evidence type="ECO:0000256" key="5">
    <source>
        <dbReference type="ARBA" id="ARBA00023244"/>
    </source>
</evidence>
<keyword evidence="4" id="KW-0520">NAD</keyword>
<dbReference type="InterPro" id="IPR028162">
    <property type="entry name" value="Met8_C"/>
</dbReference>
<proteinExistence type="predicted"/>
<feature type="domain" description="Siroheme biosynthesis protein Met8 C-terminal" evidence="6">
    <location>
        <begin position="193"/>
        <end position="255"/>
    </location>
</feature>
<comment type="pathway">
    <text evidence="1">Porphyrin-containing compound metabolism; siroheme biosynthesis; sirohydrochlorin from precorrin-2: step 1/1.</text>
</comment>
<evidence type="ECO:0000259" key="6">
    <source>
        <dbReference type="Pfam" id="PF14823"/>
    </source>
</evidence>
<dbReference type="Proteomes" id="UP000501346">
    <property type="component" value="Chromosome ScII"/>
</dbReference>
<dbReference type="PANTHER" id="PTHR35330:SF1">
    <property type="entry name" value="SIROHEME BIOSYNTHESIS PROTEIN MET8"/>
    <property type="match status" value="1"/>
</dbReference>
<keyword evidence="5" id="KW-0627">Porphyrin biosynthesis</keyword>
<evidence type="ECO:0000259" key="7">
    <source>
        <dbReference type="Pfam" id="PF14824"/>
    </source>
</evidence>
<dbReference type="PANTHER" id="PTHR35330">
    <property type="entry name" value="SIROHEME BIOSYNTHESIS PROTEIN MET8"/>
    <property type="match status" value="1"/>
</dbReference>
<reference evidence="8 9" key="1">
    <citation type="journal article" date="2019" name="BMC Genomics">
        <title>Chromosome level assembly and comparative genome analysis confirm lager-brewing yeasts originated from a single hybridization.</title>
        <authorList>
            <person name="Salazar A.N."/>
            <person name="Gorter de Vries A.R."/>
            <person name="van den Broek M."/>
            <person name="Brouwers N."/>
            <person name="de la Torre Cortes P."/>
            <person name="Kuijpers N.G.A."/>
            <person name="Daran J.G."/>
            <person name="Abeel T."/>
        </authorList>
    </citation>
    <scope>NUCLEOTIDE SEQUENCE [LARGE SCALE GENOMIC DNA]</scope>
    <source>
        <strain evidence="8 9">CBS 1483</strain>
    </source>
</reference>
<dbReference type="Pfam" id="PF14823">
    <property type="entry name" value="Sirohm_synth_C"/>
    <property type="match status" value="1"/>
</dbReference>
<dbReference type="InterPro" id="IPR028161">
    <property type="entry name" value="Met8-like"/>
</dbReference>
<dbReference type="EMBL" id="CP048984">
    <property type="protein sequence ID" value="QID78205.1"/>
    <property type="molecule type" value="Genomic_DNA"/>
</dbReference>
<keyword evidence="9" id="KW-1185">Reference proteome</keyword>
<dbReference type="InterPro" id="IPR028281">
    <property type="entry name" value="Sirohaem_synthase_central"/>
</dbReference>
<name>A0A6C1DMU5_SACPS</name>
<dbReference type="GO" id="GO:0043115">
    <property type="term" value="F:precorrin-2 dehydrogenase activity"/>
    <property type="evidence" value="ECO:0007669"/>
    <property type="project" value="UniProtKB-EC"/>
</dbReference>
<evidence type="ECO:0000256" key="2">
    <source>
        <dbReference type="ARBA" id="ARBA00012400"/>
    </source>
</evidence>
<gene>
    <name evidence="8" type="primary">MET8_1</name>
    <name evidence="8" type="ORF">GRS66_000410</name>
</gene>
<dbReference type="SUPFAM" id="SSF75615">
    <property type="entry name" value="Siroheme synthase middle domains-like"/>
    <property type="match status" value="1"/>
</dbReference>
<dbReference type="AlphaFoldDB" id="A0A6C1DMU5"/>
<evidence type="ECO:0000256" key="4">
    <source>
        <dbReference type="ARBA" id="ARBA00023027"/>
    </source>
</evidence>
<dbReference type="Pfam" id="PF14824">
    <property type="entry name" value="Sirohm_synth_M"/>
    <property type="match status" value="1"/>
</dbReference>
<accession>A0A6C1DMU5</accession>
<dbReference type="UniPathway" id="UPA00262">
    <property type="reaction ID" value="UER00222"/>
</dbReference>
<dbReference type="Pfam" id="PF13241">
    <property type="entry name" value="NAD_binding_7"/>
    <property type="match status" value="1"/>
</dbReference>
<evidence type="ECO:0000313" key="8">
    <source>
        <dbReference type="EMBL" id="QID78205.1"/>
    </source>
</evidence>
<dbReference type="Gene3D" id="3.30.160.110">
    <property type="entry name" value="Siroheme synthase, domain 2"/>
    <property type="match status" value="1"/>
</dbReference>
<dbReference type="Gene3D" id="3.40.50.720">
    <property type="entry name" value="NAD(P)-binding Rossmann-like Domain"/>
    <property type="match status" value="1"/>
</dbReference>
<evidence type="ECO:0000256" key="3">
    <source>
        <dbReference type="ARBA" id="ARBA00023002"/>
    </source>
</evidence>